<feature type="transmembrane region" description="Helical" evidence="1">
    <location>
        <begin position="257"/>
        <end position="276"/>
    </location>
</feature>
<organism evidence="3">
    <name type="scientific">freshwater metagenome</name>
    <dbReference type="NCBI Taxonomy" id="449393"/>
    <lineage>
        <taxon>unclassified sequences</taxon>
        <taxon>metagenomes</taxon>
        <taxon>ecological metagenomes</taxon>
    </lineage>
</organism>
<accession>A0A6J7M773</accession>
<feature type="transmembrane region" description="Helical" evidence="1">
    <location>
        <begin position="37"/>
        <end position="55"/>
    </location>
</feature>
<sequence length="305" mass="32895">MTSVADVDRMGGPAGRHEGGLRGVFACSSPLKVSMSVAGLAGIVFGYVALLLVVFDARSWWGQSLAGVAVAFAPMFGAVAVLGRGRTTDTRRLMLFALTGWAVLVAVTLVPRQRVVTTSELGYLAWWAVATIAIFVVPAVVYARHSRQSLRSYGLRLGAFAGEMRIFAVMLPLIAVGAWFASAQPRFQQMYPFFKGWPLGNGSLGEMLAWWVLYASTFVALEFFFRGFLVIAGFELIGWWAIPAMEAPYCLLHLDKPLPEMVTSLFGGLILGVVALRTRSILAGVLSHVTLAIGTDLAVLGHARP</sequence>
<dbReference type="GO" id="GO:0004175">
    <property type="term" value="F:endopeptidase activity"/>
    <property type="evidence" value="ECO:0007669"/>
    <property type="project" value="UniProtKB-ARBA"/>
</dbReference>
<keyword evidence="1" id="KW-0812">Transmembrane</keyword>
<feature type="transmembrane region" description="Helical" evidence="1">
    <location>
        <begin position="202"/>
        <end position="221"/>
    </location>
</feature>
<evidence type="ECO:0000313" key="3">
    <source>
        <dbReference type="EMBL" id="CAB4974403.1"/>
    </source>
</evidence>
<name>A0A6J7M773_9ZZZZ</name>
<feature type="transmembrane region" description="Helical" evidence="1">
    <location>
        <begin position="61"/>
        <end position="81"/>
    </location>
</feature>
<gene>
    <name evidence="3" type="ORF">UFOPK3772_03615</name>
</gene>
<feature type="domain" description="CAAX prenyl protease 2/Lysostaphin resistance protein A-like" evidence="2">
    <location>
        <begin position="207"/>
        <end position="290"/>
    </location>
</feature>
<feature type="transmembrane region" description="Helical" evidence="1">
    <location>
        <begin position="228"/>
        <end position="245"/>
    </location>
</feature>
<feature type="transmembrane region" description="Helical" evidence="1">
    <location>
        <begin position="123"/>
        <end position="143"/>
    </location>
</feature>
<protein>
    <submittedName>
        <fullName evidence="3">Unannotated protein</fullName>
    </submittedName>
</protein>
<proteinExistence type="predicted"/>
<dbReference type="Pfam" id="PF02517">
    <property type="entry name" value="Rce1-like"/>
    <property type="match status" value="1"/>
</dbReference>
<reference evidence="3" key="1">
    <citation type="submission" date="2020-05" db="EMBL/GenBank/DDBJ databases">
        <authorList>
            <person name="Chiriac C."/>
            <person name="Salcher M."/>
            <person name="Ghai R."/>
            <person name="Kavagutti S V."/>
        </authorList>
    </citation>
    <scope>NUCLEOTIDE SEQUENCE</scope>
</reference>
<evidence type="ECO:0000259" key="2">
    <source>
        <dbReference type="Pfam" id="PF02517"/>
    </source>
</evidence>
<dbReference type="AlphaFoldDB" id="A0A6J7M773"/>
<evidence type="ECO:0000256" key="1">
    <source>
        <dbReference type="SAM" id="Phobius"/>
    </source>
</evidence>
<dbReference type="InterPro" id="IPR003675">
    <property type="entry name" value="Rce1/LyrA-like_dom"/>
</dbReference>
<dbReference type="EMBL" id="CAFBNE010000245">
    <property type="protein sequence ID" value="CAB4974403.1"/>
    <property type="molecule type" value="Genomic_DNA"/>
</dbReference>
<dbReference type="GO" id="GO:0080120">
    <property type="term" value="P:CAAX-box protein maturation"/>
    <property type="evidence" value="ECO:0007669"/>
    <property type="project" value="UniProtKB-ARBA"/>
</dbReference>
<keyword evidence="1" id="KW-1133">Transmembrane helix</keyword>
<keyword evidence="1" id="KW-0472">Membrane</keyword>
<feature type="transmembrane region" description="Helical" evidence="1">
    <location>
        <begin position="93"/>
        <end position="111"/>
    </location>
</feature>
<feature type="transmembrane region" description="Helical" evidence="1">
    <location>
        <begin position="164"/>
        <end position="182"/>
    </location>
</feature>